<sequence length="340" mass="37297">MPQSNAPRKGSLGFGPRKRASSEVPRFNSWPDDDGQPTLQGFAGYKAGMTHVVMVDDQANSPTEGMEQTVPVTIVETPPMRAVALRAYEDTPYGKKPVTEVWTDEFVPELDRVLDLPGDDYDTDAATDELRGLLEEGRVDDVRVITHTVPAEVPSVPKKKPDVMETRVGGGNSVEDRVDFALELLEDGGEHVMNDVFRAGEYVDASGVTKGKGTQGPVKRWGVQKRKGKHARQGWRRRIGNLGPWNPSRVRSTVPQQGQTGYHQRTELNKRLVDIGDGADATVDGGFVNYGEVDGPHALIKGSLPGPEQRLVRFRPAIRPGDQPRLDPEVRYVSTASNQG</sequence>
<evidence type="ECO:0000256" key="6">
    <source>
        <dbReference type="HAMAP-Rule" id="MF_01325"/>
    </source>
</evidence>
<dbReference type="Gene3D" id="2.40.30.10">
    <property type="entry name" value="Translation factors"/>
    <property type="match status" value="1"/>
</dbReference>
<keyword evidence="5 6" id="KW-0687">Ribonucleoprotein</keyword>
<dbReference type="NCBIfam" id="NF003261">
    <property type="entry name" value="PRK04231.1"/>
    <property type="match status" value="1"/>
</dbReference>
<evidence type="ECO:0000256" key="2">
    <source>
        <dbReference type="ARBA" id="ARBA00022730"/>
    </source>
</evidence>
<dbReference type="InterPro" id="IPR009000">
    <property type="entry name" value="Transl_B-barrel_sf"/>
</dbReference>
<comment type="function">
    <text evidence="6">One of the primary rRNA binding proteins, it binds directly near the 3'-end of the 23S rRNA, where it nucleates assembly of the 50S subunit.</text>
</comment>
<keyword evidence="9" id="KW-1185">Reference proteome</keyword>
<dbReference type="NCBIfam" id="TIGR03626">
    <property type="entry name" value="L3_arch"/>
    <property type="match status" value="1"/>
</dbReference>
<protein>
    <recommendedName>
        <fullName evidence="6">Large ribosomal subunit protein uL3</fullName>
    </recommendedName>
</protein>
<dbReference type="GO" id="GO:0006412">
    <property type="term" value="P:translation"/>
    <property type="evidence" value="ECO:0007669"/>
    <property type="project" value="UniProtKB-UniRule"/>
</dbReference>
<evidence type="ECO:0000256" key="5">
    <source>
        <dbReference type="ARBA" id="ARBA00023274"/>
    </source>
</evidence>
<evidence type="ECO:0000313" key="8">
    <source>
        <dbReference type="EMBL" id="SEW08323.1"/>
    </source>
</evidence>
<dbReference type="SUPFAM" id="SSF50447">
    <property type="entry name" value="Translation proteins"/>
    <property type="match status" value="1"/>
</dbReference>
<gene>
    <name evidence="6" type="primary">rpl3</name>
    <name evidence="8" type="ORF">SAMN05216285_2065</name>
</gene>
<dbReference type="STRING" id="1202768.SAMN05216285_2065"/>
<proteinExistence type="inferred from homology"/>
<dbReference type="HAMAP" id="MF_01325_A">
    <property type="entry name" value="Ribosomal_uL3_A"/>
    <property type="match status" value="1"/>
</dbReference>
<keyword evidence="2 6" id="KW-0699">rRNA-binding</keyword>
<keyword evidence="3 6" id="KW-0694">RNA-binding</keyword>
<organism evidence="8 9">
    <name type="scientific">Natrinema salifodinae</name>
    <dbReference type="NCBI Taxonomy" id="1202768"/>
    <lineage>
        <taxon>Archaea</taxon>
        <taxon>Methanobacteriati</taxon>
        <taxon>Methanobacteriota</taxon>
        <taxon>Stenosarchaea group</taxon>
        <taxon>Halobacteria</taxon>
        <taxon>Halobacteriales</taxon>
        <taxon>Natrialbaceae</taxon>
        <taxon>Natrinema</taxon>
    </lineage>
</organism>
<dbReference type="PROSITE" id="PS00474">
    <property type="entry name" value="RIBOSOMAL_L3"/>
    <property type="match status" value="1"/>
</dbReference>
<keyword evidence="4 6" id="KW-0689">Ribosomal protein</keyword>
<dbReference type="GO" id="GO:0022625">
    <property type="term" value="C:cytosolic large ribosomal subunit"/>
    <property type="evidence" value="ECO:0007669"/>
    <property type="project" value="UniProtKB-UniRule"/>
</dbReference>
<evidence type="ECO:0000256" key="3">
    <source>
        <dbReference type="ARBA" id="ARBA00022884"/>
    </source>
</evidence>
<dbReference type="PANTHER" id="PTHR11363">
    <property type="entry name" value="60S RIBOSOMAL PROTEIN L3-RELATED"/>
    <property type="match status" value="1"/>
</dbReference>
<evidence type="ECO:0000256" key="7">
    <source>
        <dbReference type="SAM" id="MobiDB-lite"/>
    </source>
</evidence>
<dbReference type="InterPro" id="IPR044892">
    <property type="entry name" value="Ribosomal_L3_dom_3_arc_sf"/>
</dbReference>
<dbReference type="InterPro" id="IPR045077">
    <property type="entry name" value="L3_arc_euk"/>
</dbReference>
<evidence type="ECO:0000256" key="1">
    <source>
        <dbReference type="ARBA" id="ARBA00006540"/>
    </source>
</evidence>
<feature type="region of interest" description="Disordered" evidence="7">
    <location>
        <begin position="1"/>
        <end position="41"/>
    </location>
</feature>
<feature type="compositionally biased region" description="Polar residues" evidence="7">
    <location>
        <begin position="249"/>
        <end position="261"/>
    </location>
</feature>
<dbReference type="AlphaFoldDB" id="A0A1I0P484"/>
<dbReference type="InterPro" id="IPR019926">
    <property type="entry name" value="Ribosomal_uL3_CS"/>
</dbReference>
<feature type="region of interest" description="Disordered" evidence="7">
    <location>
        <begin position="240"/>
        <end position="261"/>
    </location>
</feature>
<dbReference type="Gene3D" id="4.10.960.10">
    <property type="entry name" value="Ribosomal protein L3, domain 3"/>
    <property type="match status" value="1"/>
</dbReference>
<dbReference type="GO" id="GO:0019843">
    <property type="term" value="F:rRNA binding"/>
    <property type="evidence" value="ECO:0007669"/>
    <property type="project" value="UniProtKB-UniRule"/>
</dbReference>
<comment type="similarity">
    <text evidence="1 6">Belongs to the universal ribosomal protein uL3 family.</text>
</comment>
<dbReference type="Pfam" id="PF00297">
    <property type="entry name" value="Ribosomal_L3"/>
    <property type="match status" value="1"/>
</dbReference>
<dbReference type="Proteomes" id="UP000183275">
    <property type="component" value="Unassembled WGS sequence"/>
</dbReference>
<accession>A0A1I0P484</accession>
<evidence type="ECO:0000313" key="9">
    <source>
        <dbReference type="Proteomes" id="UP000183275"/>
    </source>
</evidence>
<feature type="region of interest" description="Disordered" evidence="7">
    <location>
        <begin position="318"/>
        <end position="340"/>
    </location>
</feature>
<dbReference type="InterPro" id="IPR000597">
    <property type="entry name" value="Ribosomal_uL3"/>
</dbReference>
<dbReference type="OrthoDB" id="6121at2157"/>
<evidence type="ECO:0000256" key="4">
    <source>
        <dbReference type="ARBA" id="ARBA00022980"/>
    </source>
</evidence>
<dbReference type="Gene3D" id="3.30.1430.10">
    <property type="match status" value="1"/>
</dbReference>
<dbReference type="EMBL" id="FOIS01000003">
    <property type="protein sequence ID" value="SEW08323.1"/>
    <property type="molecule type" value="Genomic_DNA"/>
</dbReference>
<dbReference type="GO" id="GO:0003735">
    <property type="term" value="F:structural constituent of ribosome"/>
    <property type="evidence" value="ECO:0007669"/>
    <property type="project" value="UniProtKB-UniRule"/>
</dbReference>
<reference evidence="9" key="1">
    <citation type="submission" date="2016-10" db="EMBL/GenBank/DDBJ databases">
        <authorList>
            <person name="Varghese N."/>
        </authorList>
    </citation>
    <scope>NUCLEOTIDE SEQUENCE [LARGE SCALE GENOMIC DNA]</scope>
    <source>
        <strain evidence="9">CGMCC 1.12284</strain>
    </source>
</reference>
<comment type="subunit">
    <text evidence="6">Part of the 50S ribosomal subunit. Forms a cluster with proteins L14 and L24e.</text>
</comment>
<dbReference type="PANTHER" id="PTHR11363:SF5">
    <property type="entry name" value="LARGE RIBOSOMAL SUBUNIT PROTEIN UL3"/>
    <property type="match status" value="1"/>
</dbReference>
<dbReference type="InterPro" id="IPR019928">
    <property type="entry name" value="Ribosomal_uL3_arc"/>
</dbReference>
<dbReference type="eggNOG" id="arCOG04070">
    <property type="taxonomic scope" value="Archaea"/>
</dbReference>
<dbReference type="RefSeq" id="WP_049989632.1">
    <property type="nucleotide sequence ID" value="NZ_FOIS01000003.1"/>
</dbReference>
<name>A0A1I0P484_9EURY</name>